<proteinExistence type="predicted"/>
<accession>A0A927XIP5</accession>
<organism evidence="1 2">
    <name type="scientific">Streptococcus gallolyticus</name>
    <dbReference type="NCBI Taxonomy" id="315405"/>
    <lineage>
        <taxon>Bacteria</taxon>
        <taxon>Bacillati</taxon>
        <taxon>Bacillota</taxon>
        <taxon>Bacilli</taxon>
        <taxon>Lactobacillales</taxon>
        <taxon>Streptococcaceae</taxon>
        <taxon>Streptococcus</taxon>
    </lineage>
</organism>
<dbReference type="Proteomes" id="UP000700800">
    <property type="component" value="Unassembled WGS sequence"/>
</dbReference>
<protein>
    <recommendedName>
        <fullName evidence="3">Phage associated protein</fullName>
    </recommendedName>
</protein>
<comment type="caution">
    <text evidence="1">The sequence shown here is derived from an EMBL/GenBank/DDBJ whole genome shotgun (WGS) entry which is preliminary data.</text>
</comment>
<reference evidence="1" key="1">
    <citation type="submission" date="2019-04" db="EMBL/GenBank/DDBJ databases">
        <title>Evolution of Biomass-Degrading Anaerobic Consortia Revealed by Metagenomics.</title>
        <authorList>
            <person name="Peng X."/>
        </authorList>
    </citation>
    <scope>NUCLEOTIDE SEQUENCE</scope>
    <source>
        <strain evidence="1">SIG195</strain>
    </source>
</reference>
<name>A0A927XIP5_9STRE</name>
<evidence type="ECO:0000313" key="1">
    <source>
        <dbReference type="EMBL" id="MBE6165026.1"/>
    </source>
</evidence>
<gene>
    <name evidence="1" type="ORF">E7156_06960</name>
</gene>
<dbReference type="AlphaFoldDB" id="A0A927XIP5"/>
<evidence type="ECO:0000313" key="2">
    <source>
        <dbReference type="Proteomes" id="UP000700800"/>
    </source>
</evidence>
<dbReference type="EMBL" id="SVAF01000017">
    <property type="protein sequence ID" value="MBE6165026.1"/>
    <property type="molecule type" value="Genomic_DNA"/>
</dbReference>
<evidence type="ECO:0008006" key="3">
    <source>
        <dbReference type="Google" id="ProtNLM"/>
    </source>
</evidence>
<sequence length="76" mass="8931">MKIDYIDFFQTEVPNWMRESNQKSQEVGFGTVAYWEWANQSIVAICEKYGNDELVNGQFHLIWEWLDKQAKGVGNV</sequence>